<dbReference type="EMBL" id="CCEJ010000003">
    <property type="protein sequence ID" value="CDR33647.1"/>
    <property type="molecule type" value="Genomic_DNA"/>
</dbReference>
<protein>
    <submittedName>
        <fullName evidence="1">Uncharacterized protein</fullName>
    </submittedName>
</protein>
<dbReference type="AlphaFoldDB" id="A0A090CYJ3"/>
<sequence>MTVSAQYLPDFQTTVYTLAELESKSECRFKKIKAEFDCLNFSDKFSKELPHLQRKLTRKVIAYKGPKEELFRRTLASLAEKHPDQFAEYDAKSGNFVFKADLSKDLGLEDGQFFDPKAIPGFQFIDPKANPGEPITNFVFDASAIPDTIVKDTLAPEKRANFRENFLFFLEVLLKILKIAVQIFKLCNGVADLGNAVAAA</sequence>
<keyword evidence="2" id="KW-1185">Reference proteome</keyword>
<dbReference type="STRING" id="1437425.CSEC_0818"/>
<name>A0A090CYJ3_9BACT</name>
<organism evidence="1 2">
    <name type="scientific">Candidatus Criblamydia sequanensis CRIB-18</name>
    <dbReference type="NCBI Taxonomy" id="1437425"/>
    <lineage>
        <taxon>Bacteria</taxon>
        <taxon>Pseudomonadati</taxon>
        <taxon>Chlamydiota</taxon>
        <taxon>Chlamydiia</taxon>
        <taxon>Parachlamydiales</taxon>
        <taxon>Candidatus Criblamydiaceae</taxon>
        <taxon>Candidatus Criblamydia</taxon>
    </lineage>
</organism>
<comment type="caution">
    <text evidence="1">The sequence shown here is derived from an EMBL/GenBank/DDBJ whole genome shotgun (WGS) entry which is preliminary data.</text>
</comment>
<proteinExistence type="predicted"/>
<accession>A0A090CYJ3</accession>
<gene>
    <name evidence="1" type="ORF">CSEC_0818</name>
</gene>
<evidence type="ECO:0000313" key="1">
    <source>
        <dbReference type="EMBL" id="CDR33647.1"/>
    </source>
</evidence>
<dbReference type="RefSeq" id="WP_041017096.1">
    <property type="nucleotide sequence ID" value="NZ_CCEJ010000003.1"/>
</dbReference>
<reference evidence="1" key="2">
    <citation type="submission" date="2014-09" db="EMBL/GenBank/DDBJ databases">
        <title>Criblamydia sequanensis harbors a mega-plasmid encoding arsenite resistance.</title>
        <authorList>
            <person name="Bertelli C."/>
            <person name="Goesmann A."/>
            <person name="Greub G."/>
        </authorList>
    </citation>
    <scope>NUCLEOTIDE SEQUENCE [LARGE SCALE GENOMIC DNA]</scope>
    <source>
        <strain evidence="1">CRIB-18</strain>
    </source>
</reference>
<reference evidence="1" key="1">
    <citation type="submission" date="2013-12" db="EMBL/GenBank/DDBJ databases">
        <authorList>
            <person name="Linke B."/>
        </authorList>
    </citation>
    <scope>NUCLEOTIDE SEQUENCE [LARGE SCALE GENOMIC DNA]</scope>
    <source>
        <strain evidence="1">CRIB-18</strain>
    </source>
</reference>
<evidence type="ECO:0000313" key="2">
    <source>
        <dbReference type="Proteomes" id="UP000031552"/>
    </source>
</evidence>
<dbReference type="Proteomes" id="UP000031552">
    <property type="component" value="Unassembled WGS sequence"/>
</dbReference>